<evidence type="ECO:0000313" key="13">
    <source>
        <dbReference type="EMBL" id="KAI2652520.1"/>
    </source>
</evidence>
<dbReference type="EC" id="2.7.11.1" evidence="2"/>
<evidence type="ECO:0000256" key="4">
    <source>
        <dbReference type="ARBA" id="ARBA00022679"/>
    </source>
</evidence>
<dbReference type="Gene3D" id="3.30.200.20">
    <property type="entry name" value="Phosphorylase Kinase, domain 1"/>
    <property type="match status" value="1"/>
</dbReference>
<dbReference type="SUPFAM" id="SSF56112">
    <property type="entry name" value="Protein kinase-like (PK-like)"/>
    <property type="match status" value="1"/>
</dbReference>
<comment type="similarity">
    <text evidence="1">Belongs to the protein kinase superfamily. CAMK Ser/Thr protein kinase family. PIM subfamily.</text>
</comment>
<comment type="catalytic activity">
    <reaction evidence="8">
        <text>L-threonyl-[protein] + ATP = O-phospho-L-threonyl-[protein] + ADP + H(+)</text>
        <dbReference type="Rhea" id="RHEA:46608"/>
        <dbReference type="Rhea" id="RHEA-COMP:11060"/>
        <dbReference type="Rhea" id="RHEA-COMP:11605"/>
        <dbReference type="ChEBI" id="CHEBI:15378"/>
        <dbReference type="ChEBI" id="CHEBI:30013"/>
        <dbReference type="ChEBI" id="CHEBI:30616"/>
        <dbReference type="ChEBI" id="CHEBI:61977"/>
        <dbReference type="ChEBI" id="CHEBI:456216"/>
        <dbReference type="EC" id="2.7.11.1"/>
    </reaction>
</comment>
<feature type="compositionally biased region" description="Basic and acidic residues" evidence="11">
    <location>
        <begin position="43"/>
        <end position="57"/>
    </location>
</feature>
<name>A0ABQ8LPE6_LABRO</name>
<dbReference type="PROSITE" id="PS00107">
    <property type="entry name" value="PROTEIN_KINASE_ATP"/>
    <property type="match status" value="1"/>
</dbReference>
<reference evidence="13 14" key="1">
    <citation type="submission" date="2022-01" db="EMBL/GenBank/DDBJ databases">
        <title>A high-quality chromosome-level genome assembly of rohu carp, Labeo rohita.</title>
        <authorList>
            <person name="Arick M.A. II"/>
            <person name="Hsu C.-Y."/>
            <person name="Magbanua Z."/>
            <person name="Pechanova O."/>
            <person name="Grover C."/>
            <person name="Miller E."/>
            <person name="Thrash A."/>
            <person name="Ezzel L."/>
            <person name="Alam S."/>
            <person name="Benzie J."/>
            <person name="Hamilton M."/>
            <person name="Karsi A."/>
            <person name="Lawrence M.L."/>
            <person name="Peterson D.G."/>
        </authorList>
    </citation>
    <scope>NUCLEOTIDE SEQUENCE [LARGE SCALE GENOMIC DNA]</scope>
    <source>
        <strain evidence="14">BAU-BD-2019</strain>
        <tissue evidence="13">Blood</tissue>
    </source>
</reference>
<dbReference type="InterPro" id="IPR011009">
    <property type="entry name" value="Kinase-like_dom_sf"/>
</dbReference>
<dbReference type="InterPro" id="IPR000719">
    <property type="entry name" value="Prot_kinase_dom"/>
</dbReference>
<feature type="compositionally biased region" description="Low complexity" evidence="11">
    <location>
        <begin position="21"/>
        <end position="30"/>
    </location>
</feature>
<keyword evidence="6 13" id="KW-0418">Kinase</keyword>
<dbReference type="SMART" id="SM00220">
    <property type="entry name" value="S_TKc"/>
    <property type="match status" value="1"/>
</dbReference>
<evidence type="ECO:0000256" key="2">
    <source>
        <dbReference type="ARBA" id="ARBA00012513"/>
    </source>
</evidence>
<evidence type="ECO:0000256" key="5">
    <source>
        <dbReference type="ARBA" id="ARBA00022741"/>
    </source>
</evidence>
<dbReference type="InterPro" id="IPR051138">
    <property type="entry name" value="PIM_Ser/Thr_kinase"/>
</dbReference>
<organism evidence="13 14">
    <name type="scientific">Labeo rohita</name>
    <name type="common">Indian major carp</name>
    <name type="synonym">Cyprinus rohita</name>
    <dbReference type="NCBI Taxonomy" id="84645"/>
    <lineage>
        <taxon>Eukaryota</taxon>
        <taxon>Metazoa</taxon>
        <taxon>Chordata</taxon>
        <taxon>Craniata</taxon>
        <taxon>Vertebrata</taxon>
        <taxon>Euteleostomi</taxon>
        <taxon>Actinopterygii</taxon>
        <taxon>Neopterygii</taxon>
        <taxon>Teleostei</taxon>
        <taxon>Ostariophysi</taxon>
        <taxon>Cypriniformes</taxon>
        <taxon>Cyprinidae</taxon>
        <taxon>Labeoninae</taxon>
        <taxon>Labeonini</taxon>
        <taxon>Labeo</taxon>
    </lineage>
</organism>
<keyword evidence="5 10" id="KW-0547">Nucleotide-binding</keyword>
<dbReference type="InterPro" id="IPR017441">
    <property type="entry name" value="Protein_kinase_ATP_BS"/>
</dbReference>
<evidence type="ECO:0000256" key="10">
    <source>
        <dbReference type="PROSITE-ProRule" id="PRU10141"/>
    </source>
</evidence>
<evidence type="ECO:0000256" key="6">
    <source>
        <dbReference type="ARBA" id="ARBA00022777"/>
    </source>
</evidence>
<feature type="binding site" evidence="10">
    <location>
        <position position="251"/>
    </location>
    <ligand>
        <name>ATP</name>
        <dbReference type="ChEBI" id="CHEBI:30616"/>
    </ligand>
</feature>
<evidence type="ECO:0000256" key="3">
    <source>
        <dbReference type="ARBA" id="ARBA00022527"/>
    </source>
</evidence>
<feature type="region of interest" description="Disordered" evidence="11">
    <location>
        <begin position="21"/>
        <end position="57"/>
    </location>
</feature>
<dbReference type="Proteomes" id="UP000830375">
    <property type="component" value="Unassembled WGS sequence"/>
</dbReference>
<dbReference type="GO" id="GO:0016301">
    <property type="term" value="F:kinase activity"/>
    <property type="evidence" value="ECO:0007669"/>
    <property type="project" value="UniProtKB-KW"/>
</dbReference>
<sequence length="356" mass="39897">MALKRKRSSSAQVYEFHQYISTSTSPTSSTNAADQHLPISAGERYEKPGSKKRKTESFEKLLPHKTIEWSSSSHQAWIYEPFHKVFHRRKRSPPSAQVYDSYQIASPTSSTNVTEKHLSIDAGEEYEMPVSKKRRTESSEELLSLKTIHWSSNSSDHSLHSMVWSIDEPVCSGLEVLPHAEQQVQSPPAPVLDTSVSPASANSSIVDLTTEDDILSRYEIGRKLGEGGFGSVCEGKRLEDGLEVAVKIARKPENMKYINISGHPTPLPAEVALLILVNREPKAPEIIQLLEWEDQPEYYIMVLERPSPCEDLLSFVKRHGGILKEETARVIMAQAAMAAYICCERGVFHRDIKPAD</sequence>
<keyword evidence="3" id="KW-0723">Serine/threonine-protein kinase</keyword>
<gene>
    <name evidence="13" type="ORF">H4Q32_005755</name>
</gene>
<keyword evidence="14" id="KW-1185">Reference proteome</keyword>
<accession>A0ABQ8LPE6</accession>
<dbReference type="PANTHER" id="PTHR22984:SF11">
    <property type="entry name" value="AURORA KINASE-RELATED"/>
    <property type="match status" value="1"/>
</dbReference>
<dbReference type="EMBL" id="JACTAM010000019">
    <property type="protein sequence ID" value="KAI2652520.1"/>
    <property type="molecule type" value="Genomic_DNA"/>
</dbReference>
<evidence type="ECO:0000256" key="11">
    <source>
        <dbReference type="SAM" id="MobiDB-lite"/>
    </source>
</evidence>
<evidence type="ECO:0000256" key="7">
    <source>
        <dbReference type="ARBA" id="ARBA00022840"/>
    </source>
</evidence>
<comment type="caution">
    <text evidence="13">The sequence shown here is derived from an EMBL/GenBank/DDBJ whole genome shotgun (WGS) entry which is preliminary data.</text>
</comment>
<protein>
    <recommendedName>
        <fullName evidence="2">non-specific serine/threonine protein kinase</fullName>
        <ecNumber evidence="2">2.7.11.1</ecNumber>
    </recommendedName>
</protein>
<keyword evidence="7 10" id="KW-0067">ATP-binding</keyword>
<evidence type="ECO:0000313" key="14">
    <source>
        <dbReference type="Proteomes" id="UP000830375"/>
    </source>
</evidence>
<comment type="catalytic activity">
    <reaction evidence="9">
        <text>L-seryl-[protein] + ATP = O-phospho-L-seryl-[protein] + ADP + H(+)</text>
        <dbReference type="Rhea" id="RHEA:17989"/>
        <dbReference type="Rhea" id="RHEA-COMP:9863"/>
        <dbReference type="Rhea" id="RHEA-COMP:11604"/>
        <dbReference type="ChEBI" id="CHEBI:15378"/>
        <dbReference type="ChEBI" id="CHEBI:29999"/>
        <dbReference type="ChEBI" id="CHEBI:30616"/>
        <dbReference type="ChEBI" id="CHEBI:83421"/>
        <dbReference type="ChEBI" id="CHEBI:456216"/>
        <dbReference type="EC" id="2.7.11.1"/>
    </reaction>
</comment>
<evidence type="ECO:0000256" key="8">
    <source>
        <dbReference type="ARBA" id="ARBA00047899"/>
    </source>
</evidence>
<feature type="domain" description="Protein kinase" evidence="12">
    <location>
        <begin position="218"/>
        <end position="356"/>
    </location>
</feature>
<evidence type="ECO:0000256" key="9">
    <source>
        <dbReference type="ARBA" id="ARBA00048679"/>
    </source>
</evidence>
<dbReference type="PROSITE" id="PS50011">
    <property type="entry name" value="PROTEIN_KINASE_DOM"/>
    <property type="match status" value="1"/>
</dbReference>
<proteinExistence type="inferred from homology"/>
<dbReference type="Pfam" id="PF00069">
    <property type="entry name" value="Pkinase"/>
    <property type="match status" value="1"/>
</dbReference>
<keyword evidence="4" id="KW-0808">Transferase</keyword>
<evidence type="ECO:0000259" key="12">
    <source>
        <dbReference type="PROSITE" id="PS50011"/>
    </source>
</evidence>
<evidence type="ECO:0000256" key="1">
    <source>
        <dbReference type="ARBA" id="ARBA00005505"/>
    </source>
</evidence>
<dbReference type="PANTHER" id="PTHR22984">
    <property type="entry name" value="SERINE/THREONINE-PROTEIN KINASE PIM"/>
    <property type="match status" value="1"/>
</dbReference>